<dbReference type="Gene3D" id="3.40.1190.20">
    <property type="match status" value="1"/>
</dbReference>
<gene>
    <name evidence="5" type="ORF">B0O95_10852</name>
</gene>
<dbReference type="OrthoDB" id="9779730at2"/>
<dbReference type="GO" id="GO:0016301">
    <property type="term" value="F:kinase activity"/>
    <property type="evidence" value="ECO:0007669"/>
    <property type="project" value="UniProtKB-KW"/>
</dbReference>
<comment type="caution">
    <text evidence="5">The sequence shown here is derived from an EMBL/GenBank/DDBJ whole genome shotgun (WGS) entry which is preliminary data.</text>
</comment>
<dbReference type="PRINTS" id="PR00990">
    <property type="entry name" value="RIBOKINASE"/>
</dbReference>
<feature type="domain" description="Carbohydrate kinase PfkB" evidence="4">
    <location>
        <begin position="35"/>
        <end position="291"/>
    </location>
</feature>
<dbReference type="AlphaFoldDB" id="A0A2P5K9J9"/>
<evidence type="ECO:0000256" key="3">
    <source>
        <dbReference type="ARBA" id="ARBA00022777"/>
    </source>
</evidence>
<dbReference type="InterPro" id="IPR002139">
    <property type="entry name" value="Ribo/fructo_kinase"/>
</dbReference>
<dbReference type="InterPro" id="IPR002173">
    <property type="entry name" value="Carboh/pur_kinase_PfkB_CS"/>
</dbReference>
<dbReference type="RefSeq" id="WP_104077634.1">
    <property type="nucleotide sequence ID" value="NZ_CP062178.1"/>
</dbReference>
<organism evidence="5 6">
    <name type="scientific">Mycetohabitans endofungorum</name>
    <dbReference type="NCBI Taxonomy" id="417203"/>
    <lineage>
        <taxon>Bacteria</taxon>
        <taxon>Pseudomonadati</taxon>
        <taxon>Pseudomonadota</taxon>
        <taxon>Betaproteobacteria</taxon>
        <taxon>Burkholderiales</taxon>
        <taxon>Burkholderiaceae</taxon>
        <taxon>Mycetohabitans</taxon>
    </lineage>
</organism>
<dbReference type="InterPro" id="IPR029056">
    <property type="entry name" value="Ribokinase-like"/>
</dbReference>
<evidence type="ECO:0000256" key="2">
    <source>
        <dbReference type="ARBA" id="ARBA00022679"/>
    </source>
</evidence>
<protein>
    <submittedName>
        <fullName evidence="5">Adenosine kinase</fullName>
    </submittedName>
</protein>
<dbReference type="InterPro" id="IPR011611">
    <property type="entry name" value="PfkB_dom"/>
</dbReference>
<keyword evidence="2" id="KW-0808">Transferase</keyword>
<dbReference type="PANTHER" id="PTHR10584:SF166">
    <property type="entry name" value="RIBOKINASE"/>
    <property type="match status" value="1"/>
</dbReference>
<sequence>MTTLICGSLAYDNIMTFEGHFREHILPDQVHILNVSFLVPSMRREFGGCAGNIAYGLKLLGGEPLIMATLGEIDAQRYLERLDSLGIRRDCVRVLPDTHTAQAMITTDQENNQITAFHPGAMLMSHLNRISDAQDVTLGIVAPDGAQGMCEHAEQFAQANIPFMFDPGQGLPILDGAQLRRMIELATYVAVNDYEAKLLSDKTGWSVSDITSRVDALIITLGAQGATIHHRNGVEAIPVVPAERVVEPTGCGDAFRSGLLYGIEKGLDWATTGRLASLMGSIKIEHQGPQTYTLNRTEIGARFEAAFGYRLF</sequence>
<keyword evidence="3 5" id="KW-0418">Kinase</keyword>
<accession>A0A2P5K9J9</accession>
<dbReference type="SUPFAM" id="SSF53613">
    <property type="entry name" value="Ribokinase-like"/>
    <property type="match status" value="1"/>
</dbReference>
<evidence type="ECO:0000313" key="6">
    <source>
        <dbReference type="Proteomes" id="UP000243096"/>
    </source>
</evidence>
<dbReference type="EMBL" id="PRDW01000008">
    <property type="protein sequence ID" value="PPB83391.1"/>
    <property type="molecule type" value="Genomic_DNA"/>
</dbReference>
<evidence type="ECO:0000259" key="4">
    <source>
        <dbReference type="Pfam" id="PF00294"/>
    </source>
</evidence>
<name>A0A2P5K9J9_9BURK</name>
<reference evidence="5 6" key="1">
    <citation type="submission" date="2018-01" db="EMBL/GenBank/DDBJ databases">
        <title>Genomic Encyclopedia of Type Strains, Phase III (KMG-III): the genomes of soil and plant-associated and newly described type strains.</title>
        <authorList>
            <person name="Whitman W."/>
        </authorList>
    </citation>
    <scope>NUCLEOTIDE SEQUENCE [LARGE SCALE GENOMIC DNA]</scope>
    <source>
        <strain evidence="5 6">HKI456</strain>
    </source>
</reference>
<dbReference type="Proteomes" id="UP000243096">
    <property type="component" value="Unassembled WGS sequence"/>
</dbReference>
<dbReference type="Pfam" id="PF00294">
    <property type="entry name" value="PfkB"/>
    <property type="match status" value="1"/>
</dbReference>
<proteinExistence type="inferred from homology"/>
<evidence type="ECO:0000256" key="1">
    <source>
        <dbReference type="ARBA" id="ARBA00010688"/>
    </source>
</evidence>
<dbReference type="CDD" id="cd01942">
    <property type="entry name" value="ribokinase_group_A"/>
    <property type="match status" value="1"/>
</dbReference>
<keyword evidence="6" id="KW-1185">Reference proteome</keyword>
<evidence type="ECO:0000313" key="5">
    <source>
        <dbReference type="EMBL" id="PPB83391.1"/>
    </source>
</evidence>
<dbReference type="GO" id="GO:0006796">
    <property type="term" value="P:phosphate-containing compound metabolic process"/>
    <property type="evidence" value="ECO:0007669"/>
    <property type="project" value="UniProtKB-ARBA"/>
</dbReference>
<dbReference type="PANTHER" id="PTHR10584">
    <property type="entry name" value="SUGAR KINASE"/>
    <property type="match status" value="1"/>
</dbReference>
<dbReference type="PROSITE" id="PS00583">
    <property type="entry name" value="PFKB_KINASES_1"/>
    <property type="match status" value="1"/>
</dbReference>
<comment type="similarity">
    <text evidence="1">Belongs to the carbohydrate kinase PfkB family.</text>
</comment>